<feature type="region of interest" description="Disordered" evidence="1">
    <location>
        <begin position="115"/>
        <end position="137"/>
    </location>
</feature>
<accession>A0A6N2CFC4</accession>
<reference evidence="2" key="1">
    <citation type="submission" date="2019-05" db="EMBL/GenBank/DDBJ databases">
        <title>The de novo reference genome and transcriptome assemblies of the wild tomato species Solanum chilense.</title>
        <authorList>
            <person name="Stam R."/>
            <person name="Nosenko T."/>
            <person name="Hoerger A.C."/>
            <person name="Stephan W."/>
            <person name="Seidel M.A."/>
            <person name="Kuhn J.M.M."/>
            <person name="Haberer G."/>
            <person name="Tellier A."/>
        </authorList>
    </citation>
    <scope>NUCLEOTIDE SEQUENCE</scope>
    <source>
        <tissue evidence="2">Mature leaves</tissue>
    </source>
</reference>
<name>A0A6N2CFC4_SOLCI</name>
<sequence>IKFNYKIIDLDISIFNTFEFCRSSALLVAWSCCFRASGAYCCRCWGLLPAGGFRWLLLLLPSSLPEKRKERGRLREGEGRRTEKRRMGGSCWLVAGVHRWLSWLLLLVVSRGGKEKKNKGGEEREKGGNKGGERGRFDNLVGYVDWQI</sequence>
<evidence type="ECO:0000256" key="1">
    <source>
        <dbReference type="SAM" id="MobiDB-lite"/>
    </source>
</evidence>
<dbReference type="EMBL" id="RXGB01000040">
    <property type="protein sequence ID" value="TMX05609.1"/>
    <property type="molecule type" value="Genomic_DNA"/>
</dbReference>
<comment type="caution">
    <text evidence="2">The sequence shown here is derived from an EMBL/GenBank/DDBJ whole genome shotgun (WGS) entry which is preliminary data.</text>
</comment>
<proteinExistence type="predicted"/>
<organism evidence="2">
    <name type="scientific">Solanum chilense</name>
    <name type="common">Tomato</name>
    <name type="synonym">Lycopersicon chilense</name>
    <dbReference type="NCBI Taxonomy" id="4083"/>
    <lineage>
        <taxon>Eukaryota</taxon>
        <taxon>Viridiplantae</taxon>
        <taxon>Streptophyta</taxon>
        <taxon>Embryophyta</taxon>
        <taxon>Tracheophyta</taxon>
        <taxon>Spermatophyta</taxon>
        <taxon>Magnoliopsida</taxon>
        <taxon>eudicotyledons</taxon>
        <taxon>Gunneridae</taxon>
        <taxon>Pentapetalae</taxon>
        <taxon>asterids</taxon>
        <taxon>lamiids</taxon>
        <taxon>Solanales</taxon>
        <taxon>Solanaceae</taxon>
        <taxon>Solanoideae</taxon>
        <taxon>Solaneae</taxon>
        <taxon>Solanum</taxon>
        <taxon>Solanum subgen. Lycopersicon</taxon>
    </lineage>
</organism>
<dbReference type="AlphaFoldDB" id="A0A6N2CFC4"/>
<gene>
    <name evidence="2" type="ORF">EJD97_015267</name>
</gene>
<evidence type="ECO:0000313" key="2">
    <source>
        <dbReference type="EMBL" id="TMX05609.1"/>
    </source>
</evidence>
<feature type="non-terminal residue" evidence="2">
    <location>
        <position position="1"/>
    </location>
</feature>
<protein>
    <submittedName>
        <fullName evidence="2">Uncharacterized protein</fullName>
    </submittedName>
</protein>